<organism evidence="1 2">
    <name type="scientific">Botrimarina mediterranea</name>
    <dbReference type="NCBI Taxonomy" id="2528022"/>
    <lineage>
        <taxon>Bacteria</taxon>
        <taxon>Pseudomonadati</taxon>
        <taxon>Planctomycetota</taxon>
        <taxon>Planctomycetia</taxon>
        <taxon>Pirellulales</taxon>
        <taxon>Lacipirellulaceae</taxon>
        <taxon>Botrimarina</taxon>
    </lineage>
</organism>
<reference evidence="1 2" key="1">
    <citation type="submission" date="2019-02" db="EMBL/GenBank/DDBJ databases">
        <title>Deep-cultivation of Planctomycetes and their phenomic and genomic characterization uncovers novel biology.</title>
        <authorList>
            <person name="Wiegand S."/>
            <person name="Jogler M."/>
            <person name="Boedeker C."/>
            <person name="Pinto D."/>
            <person name="Vollmers J."/>
            <person name="Rivas-Marin E."/>
            <person name="Kohn T."/>
            <person name="Peeters S.H."/>
            <person name="Heuer A."/>
            <person name="Rast P."/>
            <person name="Oberbeckmann S."/>
            <person name="Bunk B."/>
            <person name="Jeske O."/>
            <person name="Meyerdierks A."/>
            <person name="Storesund J.E."/>
            <person name="Kallscheuer N."/>
            <person name="Luecker S."/>
            <person name="Lage O.M."/>
            <person name="Pohl T."/>
            <person name="Merkel B.J."/>
            <person name="Hornburger P."/>
            <person name="Mueller R.-W."/>
            <person name="Bruemmer F."/>
            <person name="Labrenz M."/>
            <person name="Spormann A.M."/>
            <person name="Op den Camp H."/>
            <person name="Overmann J."/>
            <person name="Amann R."/>
            <person name="Jetten M.S.M."/>
            <person name="Mascher T."/>
            <person name="Medema M.H."/>
            <person name="Devos D.P."/>
            <person name="Kaster A.-K."/>
            <person name="Ovreas L."/>
            <person name="Rohde M."/>
            <person name="Galperin M.Y."/>
            <person name="Jogler C."/>
        </authorList>
    </citation>
    <scope>NUCLEOTIDE SEQUENCE [LARGE SCALE GENOMIC DNA]</scope>
    <source>
        <strain evidence="1 2">Spa11</strain>
    </source>
</reference>
<dbReference type="KEGG" id="bmei:Spa11_18690"/>
<name>A0A518K7A3_9BACT</name>
<dbReference type="AlphaFoldDB" id="A0A518K7A3"/>
<sequence>MQTPLPQPFDISNLEPVLLQATLKLPSLSPADVRAGSHLFSSALADGGYCDARRNPAVLTELLTRCLLAVSTELLEQPDRVLACFDTDRFGPRSERSCDLLVASGAGATKNAFWIERRVRRWKMSDECWAAVRAGIVTMAVGSLVTIGRLPLTTFSEPALH</sequence>
<gene>
    <name evidence="1" type="ORF">Spa11_18690</name>
</gene>
<dbReference type="EMBL" id="CP036349">
    <property type="protein sequence ID" value="QDV73670.1"/>
    <property type="molecule type" value="Genomic_DNA"/>
</dbReference>
<dbReference type="Proteomes" id="UP000316426">
    <property type="component" value="Chromosome"/>
</dbReference>
<evidence type="ECO:0000313" key="2">
    <source>
        <dbReference type="Proteomes" id="UP000316426"/>
    </source>
</evidence>
<accession>A0A518K7A3</accession>
<dbReference type="RefSeq" id="WP_145111072.1">
    <property type="nucleotide sequence ID" value="NZ_CP036349.1"/>
</dbReference>
<evidence type="ECO:0000313" key="1">
    <source>
        <dbReference type="EMBL" id="QDV73670.1"/>
    </source>
</evidence>
<proteinExistence type="predicted"/>
<protein>
    <submittedName>
        <fullName evidence="1">Uncharacterized protein</fullName>
    </submittedName>
</protein>
<keyword evidence="2" id="KW-1185">Reference proteome</keyword>